<comment type="domain">
    <text evidence="4">The Q motif is unique to and characteristic of the DEAD box family of RNA helicases and controls ATP binding and hydrolysis.</text>
</comment>
<reference evidence="6 7" key="1">
    <citation type="journal article" date="2018" name="Mol. Plant">
        <title>The genome of Artemisia annua provides insight into the evolution of Asteraceae family and artemisinin biosynthesis.</title>
        <authorList>
            <person name="Shen Q."/>
            <person name="Zhang L."/>
            <person name="Liao Z."/>
            <person name="Wang S."/>
            <person name="Yan T."/>
            <person name="Shi P."/>
            <person name="Liu M."/>
            <person name="Fu X."/>
            <person name="Pan Q."/>
            <person name="Wang Y."/>
            <person name="Lv Z."/>
            <person name="Lu X."/>
            <person name="Zhang F."/>
            <person name="Jiang W."/>
            <person name="Ma Y."/>
            <person name="Chen M."/>
            <person name="Hao X."/>
            <person name="Li L."/>
            <person name="Tang Y."/>
            <person name="Lv G."/>
            <person name="Zhou Y."/>
            <person name="Sun X."/>
            <person name="Brodelius P.E."/>
            <person name="Rose J.K.C."/>
            <person name="Tang K."/>
        </authorList>
    </citation>
    <scope>NUCLEOTIDE SEQUENCE [LARGE SCALE GENOMIC DNA]</scope>
    <source>
        <strain evidence="7">cv. Huhao1</strain>
        <tissue evidence="6">Leaf</tissue>
    </source>
</reference>
<comment type="similarity">
    <text evidence="4">Belongs to the DEAD box helicase family.</text>
</comment>
<keyword evidence="4" id="KW-0347">Helicase</keyword>
<dbReference type="EC" id="3.6.4.13" evidence="4"/>
<gene>
    <name evidence="6" type="ORF">CTI12_AA440440</name>
</gene>
<evidence type="ECO:0000313" key="6">
    <source>
        <dbReference type="EMBL" id="PWA53894.1"/>
    </source>
</evidence>
<dbReference type="GO" id="GO:0003724">
    <property type="term" value="F:RNA helicase activity"/>
    <property type="evidence" value="ECO:0007669"/>
    <property type="project" value="UniProtKB-EC"/>
</dbReference>
<evidence type="ECO:0000256" key="1">
    <source>
        <dbReference type="ARBA" id="ARBA00022741"/>
    </source>
</evidence>
<dbReference type="SMART" id="SM00487">
    <property type="entry name" value="DEXDc"/>
    <property type="match status" value="1"/>
</dbReference>
<dbReference type="SUPFAM" id="SSF52540">
    <property type="entry name" value="P-loop containing nucleoside triphosphate hydrolases"/>
    <property type="match status" value="2"/>
</dbReference>
<comment type="function">
    <text evidence="4">RNA helicase.</text>
</comment>
<keyword evidence="4" id="KW-0694">RNA-binding</keyword>
<accession>A0A2U1LY50</accession>
<dbReference type="GO" id="GO:0003723">
    <property type="term" value="F:RNA binding"/>
    <property type="evidence" value="ECO:0007669"/>
    <property type="project" value="UniProtKB-UniRule"/>
</dbReference>
<dbReference type="EMBL" id="PKPP01007262">
    <property type="protein sequence ID" value="PWA53894.1"/>
    <property type="molecule type" value="Genomic_DNA"/>
</dbReference>
<dbReference type="InterPro" id="IPR014001">
    <property type="entry name" value="Helicase_ATP-bd"/>
</dbReference>
<dbReference type="AlphaFoldDB" id="A0A2U1LY50"/>
<comment type="catalytic activity">
    <reaction evidence="4">
        <text>ATP + H2O = ADP + phosphate + H(+)</text>
        <dbReference type="Rhea" id="RHEA:13065"/>
        <dbReference type="ChEBI" id="CHEBI:15377"/>
        <dbReference type="ChEBI" id="CHEBI:15378"/>
        <dbReference type="ChEBI" id="CHEBI:30616"/>
        <dbReference type="ChEBI" id="CHEBI:43474"/>
        <dbReference type="ChEBI" id="CHEBI:456216"/>
        <dbReference type="EC" id="3.6.4.13"/>
    </reaction>
</comment>
<dbReference type="STRING" id="35608.A0A2U1LY50"/>
<evidence type="ECO:0000256" key="4">
    <source>
        <dbReference type="RuleBase" id="RU365068"/>
    </source>
</evidence>
<comment type="caution">
    <text evidence="6">The sequence shown here is derived from an EMBL/GenBank/DDBJ whole genome shotgun (WGS) entry which is preliminary data.</text>
</comment>
<evidence type="ECO:0000259" key="5">
    <source>
        <dbReference type="PROSITE" id="PS51192"/>
    </source>
</evidence>
<keyword evidence="1 4" id="KW-0547">Nucleotide-binding</keyword>
<dbReference type="Gene3D" id="3.40.50.300">
    <property type="entry name" value="P-loop containing nucleotide triphosphate hydrolases"/>
    <property type="match status" value="2"/>
</dbReference>
<evidence type="ECO:0000256" key="3">
    <source>
        <dbReference type="ARBA" id="ARBA00022840"/>
    </source>
</evidence>
<dbReference type="Pfam" id="PF00270">
    <property type="entry name" value="DEAD"/>
    <property type="match status" value="1"/>
</dbReference>
<evidence type="ECO:0000313" key="7">
    <source>
        <dbReference type="Proteomes" id="UP000245207"/>
    </source>
</evidence>
<dbReference type="Proteomes" id="UP000245207">
    <property type="component" value="Unassembled WGS sequence"/>
</dbReference>
<proteinExistence type="inferred from homology"/>
<protein>
    <recommendedName>
        <fullName evidence="4">ATP-dependent RNA helicase</fullName>
        <ecNumber evidence="4">3.6.4.13</ecNumber>
    </recommendedName>
</protein>
<keyword evidence="2 4" id="KW-0378">Hydrolase</keyword>
<evidence type="ECO:0000256" key="2">
    <source>
        <dbReference type="ARBA" id="ARBA00022801"/>
    </source>
</evidence>
<name>A0A2U1LY50_ARTAN</name>
<dbReference type="PANTHER" id="PTHR24031">
    <property type="entry name" value="RNA HELICASE"/>
    <property type="match status" value="1"/>
</dbReference>
<dbReference type="InterPro" id="IPR011545">
    <property type="entry name" value="DEAD/DEAH_box_helicase_dom"/>
</dbReference>
<dbReference type="OrthoDB" id="10265785at2759"/>
<feature type="domain" description="Helicase ATP-binding" evidence="5">
    <location>
        <begin position="132"/>
        <end position="300"/>
    </location>
</feature>
<dbReference type="GO" id="GO:0016787">
    <property type="term" value="F:hydrolase activity"/>
    <property type="evidence" value="ECO:0007669"/>
    <property type="project" value="UniProtKB-KW"/>
</dbReference>
<sequence length="509" mass="58931">MSTSKRFIIEFASIISRSLLSLSSTPSSHYHRHHRFCIIVYNHHRRHIFFVVIIVTNYYMKELMIHKRTFPVGEGHEVQKDFKTDVFVVTHTNYKYLESYQQLGLSKPLLQALLDDLRLRNPSRLHRILLPLIATEPHRSLCAQARPSADKHTCYVLGILHRIDFLTHDNPQAIVVCPTLELAQEIQATVERVGRYTGVTSQVAVKEAVPDMPVLKSHIVITLPYTLYTLLTFKKLLLSDIKMFVLDAVDHPLQLSVDQWDSAFVMQHVHHDCQILLFYSTLTDKLREHIPTILPELECNRLFVNQEEASIYQSTNFELLCYDDEWKARGIKEILVRVKEMQAVIYVNPGADLGTLRKHLGCIRNLVIAPDLGGAADDLIKFKRGEARVLITCNSMYFGFDVSKVNLVFFYNLPMDSEGGIDFEKYYRVATWGGRYLNKACVFNMVRPNEEVDYMEEIGSHFGRVANRLCTKYDAPCLDPSHYYKLLHKGRIDYEQLPNDELNDDLHEW</sequence>
<dbReference type="InterPro" id="IPR027417">
    <property type="entry name" value="P-loop_NTPase"/>
</dbReference>
<organism evidence="6 7">
    <name type="scientific">Artemisia annua</name>
    <name type="common">Sweet wormwood</name>
    <dbReference type="NCBI Taxonomy" id="35608"/>
    <lineage>
        <taxon>Eukaryota</taxon>
        <taxon>Viridiplantae</taxon>
        <taxon>Streptophyta</taxon>
        <taxon>Embryophyta</taxon>
        <taxon>Tracheophyta</taxon>
        <taxon>Spermatophyta</taxon>
        <taxon>Magnoliopsida</taxon>
        <taxon>eudicotyledons</taxon>
        <taxon>Gunneridae</taxon>
        <taxon>Pentapetalae</taxon>
        <taxon>asterids</taxon>
        <taxon>campanulids</taxon>
        <taxon>Asterales</taxon>
        <taxon>Asteraceae</taxon>
        <taxon>Asteroideae</taxon>
        <taxon>Anthemideae</taxon>
        <taxon>Artemisiinae</taxon>
        <taxon>Artemisia</taxon>
    </lineage>
</organism>
<keyword evidence="3 4" id="KW-0067">ATP-binding</keyword>
<dbReference type="GO" id="GO:0005524">
    <property type="term" value="F:ATP binding"/>
    <property type="evidence" value="ECO:0007669"/>
    <property type="project" value="UniProtKB-UniRule"/>
</dbReference>
<dbReference type="PROSITE" id="PS51192">
    <property type="entry name" value="HELICASE_ATP_BIND_1"/>
    <property type="match status" value="1"/>
</dbReference>
<keyword evidence="7" id="KW-1185">Reference proteome</keyword>